<evidence type="ECO:0000256" key="6">
    <source>
        <dbReference type="SAM" id="MobiDB-lite"/>
    </source>
</evidence>
<dbReference type="GO" id="GO:0050660">
    <property type="term" value="F:flavin adenine dinucleotide binding"/>
    <property type="evidence" value="ECO:0007669"/>
    <property type="project" value="InterPro"/>
</dbReference>
<accession>A0A8H5M6P0</accession>
<dbReference type="AlphaFoldDB" id="A0A8H5M6P0"/>
<comment type="caution">
    <text evidence="7">The sequence shown here is derived from an EMBL/GenBank/DDBJ whole genome shotgun (WGS) entry which is preliminary data.</text>
</comment>
<dbReference type="Gene3D" id="3.50.50.60">
    <property type="entry name" value="FAD/NAD(P)-binding domain"/>
    <property type="match status" value="1"/>
</dbReference>
<keyword evidence="5" id="KW-0676">Redox-active center</keyword>
<dbReference type="InterPro" id="IPR046952">
    <property type="entry name" value="GSHR/TRXR-like"/>
</dbReference>
<dbReference type="GO" id="GO:0006749">
    <property type="term" value="P:glutathione metabolic process"/>
    <property type="evidence" value="ECO:0007669"/>
    <property type="project" value="TreeGrafter"/>
</dbReference>
<evidence type="ECO:0000256" key="4">
    <source>
        <dbReference type="ARBA" id="ARBA00023157"/>
    </source>
</evidence>
<dbReference type="EMBL" id="JAACJP010000008">
    <property type="protein sequence ID" value="KAF5382686.1"/>
    <property type="molecule type" value="Genomic_DNA"/>
</dbReference>
<evidence type="ECO:0000256" key="2">
    <source>
        <dbReference type="ARBA" id="ARBA00007532"/>
    </source>
</evidence>
<reference evidence="7 8" key="1">
    <citation type="journal article" date="2020" name="ISME J.">
        <title>Uncovering the hidden diversity of litter-decomposition mechanisms in mushroom-forming fungi.</title>
        <authorList>
            <person name="Floudas D."/>
            <person name="Bentzer J."/>
            <person name="Ahren D."/>
            <person name="Johansson T."/>
            <person name="Persson P."/>
            <person name="Tunlid A."/>
        </authorList>
    </citation>
    <scope>NUCLEOTIDE SEQUENCE [LARGE SCALE GENOMIC DNA]</scope>
    <source>
        <strain evidence="7 8">CBS 661.87</strain>
    </source>
</reference>
<keyword evidence="3" id="KW-0560">Oxidoreductase</keyword>
<feature type="compositionally biased region" description="Polar residues" evidence="6">
    <location>
        <begin position="17"/>
        <end position="30"/>
    </location>
</feature>
<dbReference type="GO" id="GO:0034599">
    <property type="term" value="P:cellular response to oxidative stress"/>
    <property type="evidence" value="ECO:0007669"/>
    <property type="project" value="TreeGrafter"/>
</dbReference>
<evidence type="ECO:0000256" key="5">
    <source>
        <dbReference type="ARBA" id="ARBA00023284"/>
    </source>
</evidence>
<comment type="cofactor">
    <cofactor evidence="1">
        <name>FAD</name>
        <dbReference type="ChEBI" id="CHEBI:57692"/>
    </cofactor>
</comment>
<sequence length="138" mass="14316">MLPVSTPSITPKERSDTSALAQVSRSSHISSPRFRRPSTLAASTQPAKLLTTPPQSSPGPPTPRPSPSSTISRSFSSTTSSAMPPIFDKPTVDKYDYILIGGGSGGSASSHRAALYGKKVAVVEVDPYLGGTCVNVGE</sequence>
<evidence type="ECO:0000313" key="8">
    <source>
        <dbReference type="Proteomes" id="UP000565441"/>
    </source>
</evidence>
<protein>
    <recommendedName>
        <fullName evidence="9">Glutathione reductase</fullName>
    </recommendedName>
</protein>
<feature type="region of interest" description="Disordered" evidence="6">
    <location>
        <begin position="1"/>
        <end position="87"/>
    </location>
</feature>
<evidence type="ECO:0000256" key="3">
    <source>
        <dbReference type="ARBA" id="ARBA00023002"/>
    </source>
</evidence>
<name>A0A8H5M6P0_9AGAR</name>
<evidence type="ECO:0008006" key="9">
    <source>
        <dbReference type="Google" id="ProtNLM"/>
    </source>
</evidence>
<dbReference type="InterPro" id="IPR036188">
    <property type="entry name" value="FAD/NAD-bd_sf"/>
</dbReference>
<dbReference type="PANTHER" id="PTHR42737:SF2">
    <property type="entry name" value="GLUTATHIONE REDUCTASE"/>
    <property type="match status" value="1"/>
</dbReference>
<organism evidence="7 8">
    <name type="scientific">Tricholomella constricta</name>
    <dbReference type="NCBI Taxonomy" id="117010"/>
    <lineage>
        <taxon>Eukaryota</taxon>
        <taxon>Fungi</taxon>
        <taxon>Dikarya</taxon>
        <taxon>Basidiomycota</taxon>
        <taxon>Agaricomycotina</taxon>
        <taxon>Agaricomycetes</taxon>
        <taxon>Agaricomycetidae</taxon>
        <taxon>Agaricales</taxon>
        <taxon>Tricholomatineae</taxon>
        <taxon>Lyophyllaceae</taxon>
        <taxon>Tricholomella</taxon>
    </lineage>
</organism>
<dbReference type="GO" id="GO:0045454">
    <property type="term" value="P:cell redox homeostasis"/>
    <property type="evidence" value="ECO:0007669"/>
    <property type="project" value="InterPro"/>
</dbReference>
<dbReference type="GO" id="GO:0004362">
    <property type="term" value="F:glutathione-disulfide reductase (NADPH) activity"/>
    <property type="evidence" value="ECO:0007669"/>
    <property type="project" value="TreeGrafter"/>
</dbReference>
<dbReference type="Proteomes" id="UP000565441">
    <property type="component" value="Unassembled WGS sequence"/>
</dbReference>
<dbReference type="PRINTS" id="PR00411">
    <property type="entry name" value="PNDRDTASEI"/>
</dbReference>
<feature type="compositionally biased region" description="Pro residues" evidence="6">
    <location>
        <begin position="55"/>
        <end position="66"/>
    </location>
</feature>
<dbReference type="SUPFAM" id="SSF51905">
    <property type="entry name" value="FAD/NAD(P)-binding domain"/>
    <property type="match status" value="1"/>
</dbReference>
<gene>
    <name evidence="7" type="ORF">D9615_002981</name>
</gene>
<evidence type="ECO:0000256" key="1">
    <source>
        <dbReference type="ARBA" id="ARBA00001974"/>
    </source>
</evidence>
<evidence type="ECO:0000313" key="7">
    <source>
        <dbReference type="EMBL" id="KAF5382686.1"/>
    </source>
</evidence>
<dbReference type="GO" id="GO:0005829">
    <property type="term" value="C:cytosol"/>
    <property type="evidence" value="ECO:0007669"/>
    <property type="project" value="TreeGrafter"/>
</dbReference>
<proteinExistence type="inferred from homology"/>
<comment type="similarity">
    <text evidence="2">Belongs to the class-I pyridine nucleotide-disulfide oxidoreductase family.</text>
</comment>
<dbReference type="PANTHER" id="PTHR42737">
    <property type="entry name" value="GLUTATHIONE REDUCTASE"/>
    <property type="match status" value="1"/>
</dbReference>
<keyword evidence="4" id="KW-1015">Disulfide bond</keyword>
<feature type="compositionally biased region" description="Low complexity" evidence="6">
    <location>
        <begin position="67"/>
        <end position="85"/>
    </location>
</feature>
<keyword evidence="8" id="KW-1185">Reference proteome</keyword>